<sequence>MDANLCFVIASDINKSQEKYGLRGYRFCLLEAGHIAQNMLHLANIMGWKSSPIGGLRDEVINNKLTNEFKALVHFAVDQAR</sequence>
<dbReference type="OrthoDB" id="9801593at2"/>
<name>A0A428NAF7_9BACI</name>
<gene>
    <name evidence="2" type="ORF">D7Z54_02160</name>
</gene>
<keyword evidence="3" id="KW-1185">Reference proteome</keyword>
<dbReference type="SUPFAM" id="SSF55469">
    <property type="entry name" value="FMN-dependent nitroreductase-like"/>
    <property type="match status" value="1"/>
</dbReference>
<dbReference type="InterPro" id="IPR029479">
    <property type="entry name" value="Nitroreductase"/>
</dbReference>
<dbReference type="EMBL" id="RBVX01000001">
    <property type="protein sequence ID" value="RSL35389.1"/>
    <property type="molecule type" value="Genomic_DNA"/>
</dbReference>
<evidence type="ECO:0000313" key="3">
    <source>
        <dbReference type="Proteomes" id="UP000275076"/>
    </source>
</evidence>
<dbReference type="Proteomes" id="UP000275076">
    <property type="component" value="Unassembled WGS sequence"/>
</dbReference>
<evidence type="ECO:0000313" key="2">
    <source>
        <dbReference type="EMBL" id="RSL35389.1"/>
    </source>
</evidence>
<organism evidence="2 3">
    <name type="scientific">Salibacterium salarium</name>
    <dbReference type="NCBI Taxonomy" id="284579"/>
    <lineage>
        <taxon>Bacteria</taxon>
        <taxon>Bacillati</taxon>
        <taxon>Bacillota</taxon>
        <taxon>Bacilli</taxon>
        <taxon>Bacillales</taxon>
        <taxon>Bacillaceae</taxon>
    </lineage>
</organism>
<protein>
    <submittedName>
        <fullName evidence="2">SagB/ThcOx family dehydrogenase</fullName>
    </submittedName>
</protein>
<reference evidence="2 3" key="1">
    <citation type="submission" date="2018-10" db="EMBL/GenBank/DDBJ databases">
        <title>Draft genome sequence of Bacillus salarius IM0101, isolated from a hypersaline soil in Inner Mongolia, China.</title>
        <authorList>
            <person name="Yamprayoonswat W."/>
            <person name="Boonvisut S."/>
            <person name="Jumpathong W."/>
            <person name="Sittihan S."/>
            <person name="Ruangsuj P."/>
            <person name="Wanthongcharoen S."/>
            <person name="Thongpramul N."/>
            <person name="Pimmason S."/>
            <person name="Yu B."/>
            <person name="Yasawong M."/>
        </authorList>
    </citation>
    <scope>NUCLEOTIDE SEQUENCE [LARGE SCALE GENOMIC DNA]</scope>
    <source>
        <strain evidence="2 3">IM0101</strain>
    </source>
</reference>
<comment type="caution">
    <text evidence="2">The sequence shown here is derived from an EMBL/GenBank/DDBJ whole genome shotgun (WGS) entry which is preliminary data.</text>
</comment>
<feature type="domain" description="Nitroreductase" evidence="1">
    <location>
        <begin position="2"/>
        <end position="65"/>
    </location>
</feature>
<dbReference type="AlphaFoldDB" id="A0A428NAF7"/>
<accession>A0A428NAF7</accession>
<dbReference type="GO" id="GO:0016491">
    <property type="term" value="F:oxidoreductase activity"/>
    <property type="evidence" value="ECO:0007669"/>
    <property type="project" value="InterPro"/>
</dbReference>
<dbReference type="Pfam" id="PF00881">
    <property type="entry name" value="Nitroreductase"/>
    <property type="match status" value="1"/>
</dbReference>
<dbReference type="InterPro" id="IPR000415">
    <property type="entry name" value="Nitroreductase-like"/>
</dbReference>
<evidence type="ECO:0000259" key="1">
    <source>
        <dbReference type="Pfam" id="PF00881"/>
    </source>
</evidence>
<proteinExistence type="predicted"/>
<dbReference type="Gene3D" id="3.40.109.10">
    <property type="entry name" value="NADH Oxidase"/>
    <property type="match status" value="1"/>
</dbReference>